<keyword evidence="3" id="KW-0489">Methyltransferase</keyword>
<evidence type="ECO:0000256" key="2">
    <source>
        <dbReference type="ARBA" id="ARBA00012003"/>
    </source>
</evidence>
<keyword evidence="8" id="KW-1185">Reference proteome</keyword>
<dbReference type="SMART" id="SM01296">
    <property type="entry name" value="N2227"/>
    <property type="match status" value="1"/>
</dbReference>
<feature type="region of interest" description="Disordered" evidence="6">
    <location>
        <begin position="1"/>
        <end position="39"/>
    </location>
</feature>
<name>A0A813A7W1_9DINO</name>
<dbReference type="InterPro" id="IPR029063">
    <property type="entry name" value="SAM-dependent_MTases_sf"/>
</dbReference>
<comment type="caution">
    <text evidence="7">The sequence shown here is derived from an EMBL/GenBank/DDBJ whole genome shotgun (WGS) entry which is preliminary data.</text>
</comment>
<dbReference type="Proteomes" id="UP000601435">
    <property type="component" value="Unassembled WGS sequence"/>
</dbReference>
<feature type="non-terminal residue" evidence="7">
    <location>
        <position position="329"/>
    </location>
</feature>
<dbReference type="PANTHER" id="PTHR12303:SF6">
    <property type="entry name" value="CARNOSINE N-METHYLTRANSFERASE"/>
    <property type="match status" value="1"/>
</dbReference>
<evidence type="ECO:0000256" key="3">
    <source>
        <dbReference type="ARBA" id="ARBA00022603"/>
    </source>
</evidence>
<proteinExistence type="inferred from homology"/>
<feature type="compositionally biased region" description="Acidic residues" evidence="6">
    <location>
        <begin position="17"/>
        <end position="27"/>
    </location>
</feature>
<reference evidence="7" key="1">
    <citation type="submission" date="2021-02" db="EMBL/GenBank/DDBJ databases">
        <authorList>
            <person name="Dougan E. K."/>
            <person name="Rhodes N."/>
            <person name="Thang M."/>
            <person name="Chan C."/>
        </authorList>
    </citation>
    <scope>NUCLEOTIDE SEQUENCE</scope>
</reference>
<evidence type="ECO:0000256" key="4">
    <source>
        <dbReference type="ARBA" id="ARBA00022679"/>
    </source>
</evidence>
<dbReference type="EMBL" id="CAJNJA010056474">
    <property type="protein sequence ID" value="CAE7858854.1"/>
    <property type="molecule type" value="Genomic_DNA"/>
</dbReference>
<dbReference type="AlphaFoldDB" id="A0A813A7W1"/>
<accession>A0A813A7W1</accession>
<dbReference type="OrthoDB" id="978at2759"/>
<dbReference type="SUPFAM" id="SSF53335">
    <property type="entry name" value="S-adenosyl-L-methionine-dependent methyltransferases"/>
    <property type="match status" value="1"/>
</dbReference>
<organism evidence="7 8">
    <name type="scientific">Symbiodinium necroappetens</name>
    <dbReference type="NCBI Taxonomy" id="1628268"/>
    <lineage>
        <taxon>Eukaryota</taxon>
        <taxon>Sar</taxon>
        <taxon>Alveolata</taxon>
        <taxon>Dinophyceae</taxon>
        <taxon>Suessiales</taxon>
        <taxon>Symbiodiniaceae</taxon>
        <taxon>Symbiodinium</taxon>
    </lineage>
</organism>
<dbReference type="GO" id="GO:0030735">
    <property type="term" value="F:carnosine N-methyltransferase activity"/>
    <property type="evidence" value="ECO:0007669"/>
    <property type="project" value="UniProtKB-EC"/>
</dbReference>
<dbReference type="Pfam" id="PF07942">
    <property type="entry name" value="CARME"/>
    <property type="match status" value="1"/>
</dbReference>
<evidence type="ECO:0000256" key="6">
    <source>
        <dbReference type="SAM" id="MobiDB-lite"/>
    </source>
</evidence>
<gene>
    <name evidence="7" type="primary">Carnmt1</name>
    <name evidence="7" type="ORF">SNEC2469_LOCUS27107</name>
</gene>
<evidence type="ECO:0000256" key="1">
    <source>
        <dbReference type="ARBA" id="ARBA00010086"/>
    </source>
</evidence>
<keyword evidence="5" id="KW-0949">S-adenosyl-L-methionine</keyword>
<dbReference type="EC" id="2.1.1.22" evidence="2"/>
<sequence length="329" mass="36714">MPAKPKTGGGYASGQIPDDDESDDSDEGQSRVDAGTGPDAEEKAHFLEVCYSFMEYGTDAYYDLGRMQETVQSLDKADMAMWKIDPLAWYNEIQKRVQTNLNFLRMLPNPDVCGADLGRQAWQLVTQVPEGHRVASRNSSKVRSTLRQFVRDWSREGQAERQASYGPLVSALLRHLPPKGQANAPAVLCPGCGLARLPFDLVRLGYAAQGNEFSYHMLLGSHLILNRSDRAECFNIFPFVLTLANRKSRWDHLRCVKVPDICPCEALAPTAQLSMAAGEFVEVYKTQAAEWDGMATCFFLDTAKNVFMYIRLIAHIMRPGGIWTNLGPL</sequence>
<keyword evidence="4" id="KW-0808">Transferase</keyword>
<evidence type="ECO:0000313" key="8">
    <source>
        <dbReference type="Proteomes" id="UP000601435"/>
    </source>
</evidence>
<evidence type="ECO:0000313" key="7">
    <source>
        <dbReference type="EMBL" id="CAE7858854.1"/>
    </source>
</evidence>
<protein>
    <recommendedName>
        <fullName evidence="2">carnosine N-methyltransferase</fullName>
        <ecNumber evidence="2">2.1.1.22</ecNumber>
    </recommendedName>
</protein>
<dbReference type="InterPro" id="IPR012901">
    <property type="entry name" value="CARME"/>
</dbReference>
<dbReference type="GO" id="GO:0032259">
    <property type="term" value="P:methylation"/>
    <property type="evidence" value="ECO:0007669"/>
    <property type="project" value="UniProtKB-KW"/>
</dbReference>
<evidence type="ECO:0000256" key="5">
    <source>
        <dbReference type="ARBA" id="ARBA00022691"/>
    </source>
</evidence>
<comment type="similarity">
    <text evidence="1">Belongs to the carnosine N-methyltransferase family.</text>
</comment>
<dbReference type="PANTHER" id="PTHR12303">
    <property type="entry name" value="CARNOSINE N-METHYLTRANSFERASE"/>
    <property type="match status" value="1"/>
</dbReference>